<reference evidence="2" key="1">
    <citation type="journal article" date="2019" name="Int. J. Syst. Evol. Microbiol.">
        <title>The Global Catalogue of Microorganisms (GCM) 10K type strain sequencing project: providing services to taxonomists for standard genome sequencing and annotation.</title>
        <authorList>
            <consortium name="The Broad Institute Genomics Platform"/>
            <consortium name="The Broad Institute Genome Sequencing Center for Infectious Disease"/>
            <person name="Wu L."/>
            <person name="Ma J."/>
        </authorList>
    </citation>
    <scope>NUCLEOTIDE SEQUENCE [LARGE SCALE GENOMIC DNA]</scope>
    <source>
        <strain evidence="2">KCTC 42087</strain>
    </source>
</reference>
<evidence type="ECO:0000313" key="2">
    <source>
        <dbReference type="Proteomes" id="UP001596074"/>
    </source>
</evidence>
<evidence type="ECO:0000313" key="1">
    <source>
        <dbReference type="EMBL" id="MFC5754861.1"/>
    </source>
</evidence>
<dbReference type="SUPFAM" id="SSF48371">
    <property type="entry name" value="ARM repeat"/>
    <property type="match status" value="1"/>
</dbReference>
<sequence>MPETLDELLCALRAADPAADKDSLVDAIEALIADDPVGSRTVILGHAGDEEMRVWALGVLGDPADFGRIAAALADPGLRFTALEALADQPDVDRVDAVARSLLDDPDPMVRSKAVGMVAFYGRPGALAVLLPLVEDPVAHVRMILGRHLGGLGDPAAEPALRLLRDDPDEQVRRFAVRGLARIAPAAG</sequence>
<comment type="caution">
    <text evidence="1">The sequence shown here is derived from an EMBL/GenBank/DDBJ whole genome shotgun (WGS) entry which is preliminary data.</text>
</comment>
<dbReference type="Proteomes" id="UP001596074">
    <property type="component" value="Unassembled WGS sequence"/>
</dbReference>
<dbReference type="RefSeq" id="WP_378293379.1">
    <property type="nucleotide sequence ID" value="NZ_JBHSON010000193.1"/>
</dbReference>
<dbReference type="EMBL" id="JBHSON010000193">
    <property type="protein sequence ID" value="MFC5754861.1"/>
    <property type="molecule type" value="Genomic_DNA"/>
</dbReference>
<dbReference type="InterPro" id="IPR021133">
    <property type="entry name" value="HEAT_type_2"/>
</dbReference>
<dbReference type="SMART" id="SM00567">
    <property type="entry name" value="EZ_HEAT"/>
    <property type="match status" value="3"/>
</dbReference>
<name>A0ABW1AK44_9ACTN</name>
<dbReference type="Gene3D" id="1.25.10.10">
    <property type="entry name" value="Leucine-rich Repeat Variant"/>
    <property type="match status" value="1"/>
</dbReference>
<dbReference type="InterPro" id="IPR016024">
    <property type="entry name" value="ARM-type_fold"/>
</dbReference>
<dbReference type="InterPro" id="IPR011989">
    <property type="entry name" value="ARM-like"/>
</dbReference>
<proteinExistence type="predicted"/>
<gene>
    <name evidence="1" type="ORF">ACFPZN_55395</name>
</gene>
<keyword evidence="2" id="KW-1185">Reference proteome</keyword>
<organism evidence="1 2">
    <name type="scientific">Actinomadura rugatobispora</name>
    <dbReference type="NCBI Taxonomy" id="1994"/>
    <lineage>
        <taxon>Bacteria</taxon>
        <taxon>Bacillati</taxon>
        <taxon>Actinomycetota</taxon>
        <taxon>Actinomycetes</taxon>
        <taxon>Streptosporangiales</taxon>
        <taxon>Thermomonosporaceae</taxon>
        <taxon>Actinomadura</taxon>
    </lineage>
</organism>
<dbReference type="Pfam" id="PF13646">
    <property type="entry name" value="HEAT_2"/>
    <property type="match status" value="1"/>
</dbReference>
<accession>A0ABW1AK44</accession>
<dbReference type="InterPro" id="IPR004155">
    <property type="entry name" value="PBS_lyase_HEAT"/>
</dbReference>
<dbReference type="PROSITE" id="PS50077">
    <property type="entry name" value="HEAT_REPEAT"/>
    <property type="match status" value="1"/>
</dbReference>
<protein>
    <submittedName>
        <fullName evidence="1">HEAT repeat domain-containing protein</fullName>
    </submittedName>
</protein>